<keyword evidence="1" id="KW-0808">Transferase</keyword>
<dbReference type="InterPro" id="IPR003836">
    <property type="entry name" value="Glucokinase"/>
</dbReference>
<proteinExistence type="predicted"/>
<dbReference type="Gene3D" id="3.30.420.40">
    <property type="match status" value="1"/>
</dbReference>
<dbReference type="Pfam" id="PF02685">
    <property type="entry name" value="Glucokinase"/>
    <property type="match status" value="1"/>
</dbReference>
<protein>
    <submittedName>
        <fullName evidence="3">Uncharacterized protein</fullName>
    </submittedName>
</protein>
<evidence type="ECO:0000313" key="4">
    <source>
        <dbReference type="Proteomes" id="UP001470230"/>
    </source>
</evidence>
<dbReference type="Gene3D" id="3.40.367.20">
    <property type="match status" value="1"/>
</dbReference>
<comment type="caution">
    <text evidence="3">The sequence shown here is derived from an EMBL/GenBank/DDBJ whole genome shotgun (WGS) entry which is preliminary data.</text>
</comment>
<keyword evidence="4" id="KW-1185">Reference proteome</keyword>
<name>A0ABR2KMS2_9EUKA</name>
<sequence length="390" mass="44215">MTLSFSHSASFSDTDLVALKDWEEENRRNLCLTIWVDSQNMQIAMCPVNAPKRAIYMQQIPVSKGTEVLANFESLRGAFAKYKCTVVFATMSFAGPVSQDHVVVTNWQCEARERVIHFTQLPFDIFPLDRRRFMNDLEAASYGIIAKFLSSNLKSIFVPVWENETTKEPVTLTGSSLVLSIGSGFGTSFICREDSCDHNCVVSSEAGHGQAVLCSEKDPQYQREVDFIQFVSQKLHGGSHQPEWEDLCACRGLELAYQFLKIKGRQVDLETWPNYDQIRQLALGNEDSDALDAFKIHYRFVIRAAQTLALGIQCQRVFLISRRQVKNATIMQKISEDLKNSFEDHPRAEWFKKIAVYMQRVDSSFSLSGGLFLSRVLAVAHQRQSHLATS</sequence>
<dbReference type="EMBL" id="JAPFFF010000004">
    <property type="protein sequence ID" value="KAK8892126.1"/>
    <property type="molecule type" value="Genomic_DNA"/>
</dbReference>
<evidence type="ECO:0000313" key="3">
    <source>
        <dbReference type="EMBL" id="KAK8892126.1"/>
    </source>
</evidence>
<dbReference type="PANTHER" id="PTHR47450">
    <property type="entry name" value="GLUCOKINASE"/>
    <property type="match status" value="1"/>
</dbReference>
<evidence type="ECO:0000256" key="2">
    <source>
        <dbReference type="ARBA" id="ARBA00022777"/>
    </source>
</evidence>
<reference evidence="3 4" key="1">
    <citation type="submission" date="2024-04" db="EMBL/GenBank/DDBJ databases">
        <title>Tritrichomonas musculus Genome.</title>
        <authorList>
            <person name="Alves-Ferreira E."/>
            <person name="Grigg M."/>
            <person name="Lorenzi H."/>
            <person name="Galac M."/>
        </authorList>
    </citation>
    <scope>NUCLEOTIDE SEQUENCE [LARGE SCALE GENOMIC DNA]</scope>
    <source>
        <strain evidence="3 4">EAF2021</strain>
    </source>
</reference>
<accession>A0ABR2KMS2</accession>
<dbReference type="Proteomes" id="UP001470230">
    <property type="component" value="Unassembled WGS sequence"/>
</dbReference>
<dbReference type="SUPFAM" id="SSF53067">
    <property type="entry name" value="Actin-like ATPase domain"/>
    <property type="match status" value="1"/>
</dbReference>
<evidence type="ECO:0000256" key="1">
    <source>
        <dbReference type="ARBA" id="ARBA00022679"/>
    </source>
</evidence>
<keyword evidence="2" id="KW-0418">Kinase</keyword>
<dbReference type="PANTHER" id="PTHR47450:SF1">
    <property type="entry name" value="GLUCOKINASE"/>
    <property type="match status" value="1"/>
</dbReference>
<dbReference type="InterPro" id="IPR043129">
    <property type="entry name" value="ATPase_NBD"/>
</dbReference>
<gene>
    <name evidence="3" type="ORF">M9Y10_029349</name>
</gene>
<organism evidence="3 4">
    <name type="scientific">Tritrichomonas musculus</name>
    <dbReference type="NCBI Taxonomy" id="1915356"/>
    <lineage>
        <taxon>Eukaryota</taxon>
        <taxon>Metamonada</taxon>
        <taxon>Parabasalia</taxon>
        <taxon>Tritrichomonadida</taxon>
        <taxon>Tritrichomonadidae</taxon>
        <taxon>Tritrichomonas</taxon>
    </lineage>
</organism>